<evidence type="ECO:0000313" key="2">
    <source>
        <dbReference type="EMBL" id="MBD7989083.1"/>
    </source>
</evidence>
<organism evidence="2 3">
    <name type="scientific">Luteimonas colneyensis</name>
    <dbReference type="NCBI Taxonomy" id="2762230"/>
    <lineage>
        <taxon>Bacteria</taxon>
        <taxon>Pseudomonadati</taxon>
        <taxon>Pseudomonadota</taxon>
        <taxon>Gammaproteobacteria</taxon>
        <taxon>Lysobacterales</taxon>
        <taxon>Lysobacteraceae</taxon>
        <taxon>Luteimonas</taxon>
    </lineage>
</organism>
<dbReference type="Proteomes" id="UP000647183">
    <property type="component" value="Unassembled WGS sequence"/>
</dbReference>
<dbReference type="EMBL" id="JACSQJ010000010">
    <property type="protein sequence ID" value="MBD7989083.1"/>
    <property type="molecule type" value="Genomic_DNA"/>
</dbReference>
<evidence type="ECO:0000256" key="1">
    <source>
        <dbReference type="SAM" id="SignalP"/>
    </source>
</evidence>
<keyword evidence="1" id="KW-0732">Signal</keyword>
<reference evidence="2 3" key="1">
    <citation type="submission" date="2020-08" db="EMBL/GenBank/DDBJ databases">
        <title>A Genomic Blueprint of the Chicken Gut Microbiome.</title>
        <authorList>
            <person name="Gilroy R."/>
            <person name="Ravi A."/>
            <person name="Getino M."/>
            <person name="Pursley I."/>
            <person name="Horton D.L."/>
            <person name="Alikhan N.-F."/>
            <person name="Baker D."/>
            <person name="Gharbi K."/>
            <person name="Hall N."/>
            <person name="Watson M."/>
            <person name="Adriaenssens E.M."/>
            <person name="Foster-Nyarko E."/>
            <person name="Jarju S."/>
            <person name="Secka A."/>
            <person name="Antonio M."/>
            <person name="Oren A."/>
            <person name="Chaudhuri R."/>
            <person name="La Ragione R.M."/>
            <person name="Hildebrand F."/>
            <person name="Pallen M.J."/>
        </authorList>
    </citation>
    <scope>NUCLEOTIDE SEQUENCE [LARGE SCALE GENOMIC DNA]</scope>
    <source>
        <strain evidence="2 3">Sa2BVA3</strain>
    </source>
</reference>
<sequence length="164" mass="16700">MGWQLLVTLLLAMAAVGWSSPSGAAEPALPAGWTAIAPERLDAMRGGYALPSGLVVSFGFERQAWVNGELVSAVRVDIPDVERMSEAQARELALLQQGQLVQVGPGNVHAATGGAGLVIQNSLDGARINVQTTVDAGSSALGLLQAMNFSDALGRAGLGPAGSP</sequence>
<accession>A0ABR8UMN8</accession>
<gene>
    <name evidence="2" type="ORF">H9645_13685</name>
</gene>
<feature type="chain" id="PRO_5047524522" evidence="1">
    <location>
        <begin position="25"/>
        <end position="164"/>
    </location>
</feature>
<comment type="caution">
    <text evidence="2">The sequence shown here is derived from an EMBL/GenBank/DDBJ whole genome shotgun (WGS) entry which is preliminary data.</text>
</comment>
<feature type="signal peptide" evidence="1">
    <location>
        <begin position="1"/>
        <end position="24"/>
    </location>
</feature>
<evidence type="ECO:0000313" key="3">
    <source>
        <dbReference type="Proteomes" id="UP000647183"/>
    </source>
</evidence>
<dbReference type="RefSeq" id="WP_191730241.1">
    <property type="nucleotide sequence ID" value="NZ_JACSQJ010000010.1"/>
</dbReference>
<proteinExistence type="predicted"/>
<protein>
    <submittedName>
        <fullName evidence="2">Uncharacterized protein</fullName>
    </submittedName>
</protein>
<name>A0ABR8UMN8_9GAMM</name>
<keyword evidence="3" id="KW-1185">Reference proteome</keyword>